<evidence type="ECO:0000313" key="2">
    <source>
        <dbReference type="EMBL" id="KAK7081226.1"/>
    </source>
</evidence>
<organism evidence="2 3">
    <name type="scientific">Halocaridina rubra</name>
    <name type="common">Hawaiian red shrimp</name>
    <dbReference type="NCBI Taxonomy" id="373956"/>
    <lineage>
        <taxon>Eukaryota</taxon>
        <taxon>Metazoa</taxon>
        <taxon>Ecdysozoa</taxon>
        <taxon>Arthropoda</taxon>
        <taxon>Crustacea</taxon>
        <taxon>Multicrustacea</taxon>
        <taxon>Malacostraca</taxon>
        <taxon>Eumalacostraca</taxon>
        <taxon>Eucarida</taxon>
        <taxon>Decapoda</taxon>
        <taxon>Pleocyemata</taxon>
        <taxon>Caridea</taxon>
        <taxon>Atyoidea</taxon>
        <taxon>Atyidae</taxon>
        <taxon>Halocaridina</taxon>
    </lineage>
</organism>
<comment type="caution">
    <text evidence="2">The sequence shown here is derived from an EMBL/GenBank/DDBJ whole genome shotgun (WGS) entry which is preliminary data.</text>
</comment>
<dbReference type="AlphaFoldDB" id="A0AAN8XBK5"/>
<feature type="region of interest" description="Disordered" evidence="1">
    <location>
        <begin position="1"/>
        <end position="25"/>
    </location>
</feature>
<dbReference type="EMBL" id="JAXCGZ010005669">
    <property type="protein sequence ID" value="KAK7081226.1"/>
    <property type="molecule type" value="Genomic_DNA"/>
</dbReference>
<evidence type="ECO:0000313" key="3">
    <source>
        <dbReference type="Proteomes" id="UP001381693"/>
    </source>
</evidence>
<name>A0AAN8XBK5_HALRR</name>
<sequence>MGIRQPGQAPTPHCGGQPQQFLPVNSLNSRSWTGTDLSTSIMRFNNKVTDDHGCNSTFRFLMGLIDHNPK</sequence>
<keyword evidence="3" id="KW-1185">Reference proteome</keyword>
<gene>
    <name evidence="2" type="ORF">SK128_009081</name>
</gene>
<proteinExistence type="predicted"/>
<dbReference type="Proteomes" id="UP001381693">
    <property type="component" value="Unassembled WGS sequence"/>
</dbReference>
<reference evidence="2 3" key="1">
    <citation type="submission" date="2023-11" db="EMBL/GenBank/DDBJ databases">
        <title>Halocaridina rubra genome assembly.</title>
        <authorList>
            <person name="Smith C."/>
        </authorList>
    </citation>
    <scope>NUCLEOTIDE SEQUENCE [LARGE SCALE GENOMIC DNA]</scope>
    <source>
        <strain evidence="2">EP-1</strain>
        <tissue evidence="2">Whole</tissue>
    </source>
</reference>
<accession>A0AAN8XBK5</accession>
<protein>
    <submittedName>
        <fullName evidence="2">Uncharacterized protein</fullName>
    </submittedName>
</protein>
<evidence type="ECO:0000256" key="1">
    <source>
        <dbReference type="SAM" id="MobiDB-lite"/>
    </source>
</evidence>